<evidence type="ECO:0000259" key="1">
    <source>
        <dbReference type="Pfam" id="PF04326"/>
    </source>
</evidence>
<protein>
    <recommendedName>
        <fullName evidence="1">Schlafen AlbA-2 domain-containing protein</fullName>
    </recommendedName>
</protein>
<comment type="caution">
    <text evidence="2">The sequence shown here is derived from an EMBL/GenBank/DDBJ whole genome shotgun (WGS) entry which is preliminary data.</text>
</comment>
<dbReference type="EMBL" id="BOOA01000025">
    <property type="protein sequence ID" value="GIH25115.1"/>
    <property type="molecule type" value="Genomic_DNA"/>
</dbReference>
<dbReference type="Pfam" id="PF04326">
    <property type="entry name" value="SLFN_AlbA_2"/>
    <property type="match status" value="1"/>
</dbReference>
<feature type="domain" description="Schlafen AlbA-2" evidence="1">
    <location>
        <begin position="29"/>
        <end position="156"/>
    </location>
</feature>
<evidence type="ECO:0000313" key="2">
    <source>
        <dbReference type="EMBL" id="GIH25115.1"/>
    </source>
</evidence>
<proteinExistence type="predicted"/>
<accession>A0A919UR21</accession>
<dbReference type="Proteomes" id="UP000640052">
    <property type="component" value="Unassembled WGS sequence"/>
</dbReference>
<dbReference type="AlphaFoldDB" id="A0A919UR21"/>
<reference evidence="2" key="1">
    <citation type="submission" date="2021-01" db="EMBL/GenBank/DDBJ databases">
        <title>Whole genome shotgun sequence of Acrocarpospora phusangensis NBRC 108782.</title>
        <authorList>
            <person name="Komaki H."/>
            <person name="Tamura T."/>
        </authorList>
    </citation>
    <scope>NUCLEOTIDE SEQUENCE</scope>
    <source>
        <strain evidence="2">NBRC 108782</strain>
    </source>
</reference>
<dbReference type="Gene3D" id="3.30.950.30">
    <property type="entry name" value="Schlafen, AAA domain"/>
    <property type="match status" value="1"/>
</dbReference>
<dbReference type="InterPro" id="IPR038461">
    <property type="entry name" value="Schlafen_AlbA_2_dom_sf"/>
</dbReference>
<evidence type="ECO:0000313" key="3">
    <source>
        <dbReference type="Proteomes" id="UP000640052"/>
    </source>
</evidence>
<keyword evidence="3" id="KW-1185">Reference proteome</keyword>
<sequence length="464" mass="50139">MEKLFGVASLAEITYSHIEAVLDVPEAAEAEDLDYKRIYKVGEDGCEDVSEDIAVDIATFANHRGGMIVVGVAEARGVPTKILPIEVGDQLRRRIDQAASGRISMTPVYQIRFVTAAEGDKTGIALIMVPPSALAPHAVLAPRDERLRYPRRNGSSKIWLSESEVASAYRRRFVAAEANDARLLTLETDSMVGVERMGSAPDAYPTPLLVVSLVPEAPGDLIIDNDSYRRFTEEIREQVVMVGNPAGQWPEANQPSIGHRRLIASSAGSGLHRRAELHADGCGTFAVQFSDVADRREEGDKPVAVLDSRVVVWTAAALRYLARHAQQRAGASGLATTRASMVTDASMHQAIKVTNPAELRNAARLVELHTFKGWSSNTRPLGKESLPFAAGSATFILDDLIEDGRSLAAAAAQLAGDLFQAYGAVEPLQVSREGTIRLDGWGPMSREAKEWAAFASIPMDSEGD</sequence>
<organism evidence="2 3">
    <name type="scientific">Acrocarpospora phusangensis</name>
    <dbReference type="NCBI Taxonomy" id="1070424"/>
    <lineage>
        <taxon>Bacteria</taxon>
        <taxon>Bacillati</taxon>
        <taxon>Actinomycetota</taxon>
        <taxon>Actinomycetes</taxon>
        <taxon>Streptosporangiales</taxon>
        <taxon>Streptosporangiaceae</taxon>
        <taxon>Acrocarpospora</taxon>
    </lineage>
</organism>
<dbReference type="RefSeq" id="WP_204041844.1">
    <property type="nucleotide sequence ID" value="NZ_BOOA01000025.1"/>
</dbReference>
<gene>
    <name evidence="2" type="ORF">Aph01nite_34250</name>
</gene>
<dbReference type="InterPro" id="IPR007421">
    <property type="entry name" value="Schlafen_AlbA_2_dom"/>
</dbReference>
<name>A0A919UR21_9ACTN</name>